<keyword evidence="2" id="KW-1185">Reference proteome</keyword>
<comment type="caution">
    <text evidence="1">The sequence shown here is derived from an EMBL/GenBank/DDBJ whole genome shotgun (WGS) entry which is preliminary data.</text>
</comment>
<organism evidence="1 2">
    <name type="scientific">Halocalculus aciditolerans</name>
    <dbReference type="NCBI Taxonomy" id="1383812"/>
    <lineage>
        <taxon>Archaea</taxon>
        <taxon>Methanobacteriati</taxon>
        <taxon>Methanobacteriota</taxon>
        <taxon>Stenosarchaea group</taxon>
        <taxon>Halobacteria</taxon>
        <taxon>Halobacteriales</taxon>
        <taxon>Halobacteriaceae</taxon>
        <taxon>Halocalculus</taxon>
    </lineage>
</organism>
<dbReference type="Proteomes" id="UP000607197">
    <property type="component" value="Unassembled WGS sequence"/>
</dbReference>
<dbReference type="AlphaFoldDB" id="A0A830F302"/>
<reference evidence="1" key="2">
    <citation type="submission" date="2020-09" db="EMBL/GenBank/DDBJ databases">
        <authorList>
            <person name="Sun Q."/>
            <person name="Ohkuma M."/>
        </authorList>
    </citation>
    <scope>NUCLEOTIDE SEQUENCE</scope>
    <source>
        <strain evidence="1">JCM 19596</strain>
    </source>
</reference>
<proteinExistence type="predicted"/>
<protein>
    <submittedName>
        <fullName evidence="1">Uncharacterized protein</fullName>
    </submittedName>
</protein>
<accession>A0A830F302</accession>
<evidence type="ECO:0000313" key="1">
    <source>
        <dbReference type="EMBL" id="GGL57719.1"/>
    </source>
</evidence>
<sequence>MNQSADPEYILSTTAEEVSWNSVERQRLENLPNFSDEPQKPERSPLLIIEQILYAAKDRGDEITLRQSIFYMQSAVVSLIDQSGGSIGSTSTIFGYWKRCVEVGLQGEKERISLTGKLHVRLLSALILVDEDELIRERLRELEEIQRTAFDTGYNEPQLLDAHNDLLKKSLTEGEGDKVELILSSLLSVGSSLITEDGDRTDGSSISGESRDLIASCLSNSIAALGLIATHRESDTALLRRTTQNNVKGIQGVLKKLEEKIGNSNSEDGSAQGVKRNILSEVRESLLKSIETIYPIDQTVCQKLVGISIEIAIFQKHSHNQFLTELPDDVVDDDGFQDMIDAIANDAQSGHYIVTLDSCTDVTELEVSKFVVKLKTATKP</sequence>
<gene>
    <name evidence="1" type="ORF">GCM10009039_14880</name>
</gene>
<reference evidence="1" key="1">
    <citation type="journal article" date="2014" name="Int. J. Syst. Evol. Microbiol.">
        <title>Complete genome sequence of Corynebacterium casei LMG S-19264T (=DSM 44701T), isolated from a smear-ripened cheese.</title>
        <authorList>
            <consortium name="US DOE Joint Genome Institute (JGI-PGF)"/>
            <person name="Walter F."/>
            <person name="Albersmeier A."/>
            <person name="Kalinowski J."/>
            <person name="Ruckert C."/>
        </authorList>
    </citation>
    <scope>NUCLEOTIDE SEQUENCE</scope>
    <source>
        <strain evidence="1">JCM 19596</strain>
    </source>
</reference>
<dbReference type="EMBL" id="BMPG01000002">
    <property type="protein sequence ID" value="GGL57719.1"/>
    <property type="molecule type" value="Genomic_DNA"/>
</dbReference>
<evidence type="ECO:0000313" key="2">
    <source>
        <dbReference type="Proteomes" id="UP000607197"/>
    </source>
</evidence>
<name>A0A830F302_9EURY</name>